<feature type="domain" description="Glycosyl transferase family 3" evidence="13">
    <location>
        <begin position="87"/>
        <end position="337"/>
    </location>
</feature>
<comment type="pathway">
    <text evidence="1 12">Amino-acid biosynthesis; L-tryptophan biosynthesis; L-tryptophan from chorismate: step 2/5.</text>
</comment>
<comment type="subunit">
    <text evidence="2 12">Homodimer.</text>
</comment>
<gene>
    <name evidence="12 15" type="primary">trpD</name>
    <name evidence="15" type="ORF">GMLC_27750</name>
</gene>
<feature type="binding site" evidence="12">
    <location>
        <position position="125"/>
    </location>
    <ligand>
        <name>anthranilate</name>
        <dbReference type="ChEBI" id="CHEBI:16567"/>
        <label>1</label>
    </ligand>
</feature>
<dbReference type="RefSeq" id="WP_183361768.1">
    <property type="nucleotide sequence ID" value="NZ_BLXZ01000005.1"/>
</dbReference>
<comment type="caution">
    <text evidence="15">The sequence shown here is derived from an EMBL/GenBank/DDBJ whole genome shotgun (WGS) entry which is preliminary data.</text>
</comment>
<dbReference type="SUPFAM" id="SSF47648">
    <property type="entry name" value="Nucleoside phosphorylase/phosphoribosyltransferase N-terminal domain"/>
    <property type="match status" value="1"/>
</dbReference>
<protein>
    <recommendedName>
        <fullName evidence="12">Anthranilate phosphoribosyltransferase</fullName>
        <ecNumber evidence="12">2.4.2.18</ecNumber>
    </recommendedName>
</protein>
<dbReference type="Proteomes" id="UP000587586">
    <property type="component" value="Unassembled WGS sequence"/>
</dbReference>
<evidence type="ECO:0000256" key="11">
    <source>
        <dbReference type="ARBA" id="ARBA00061188"/>
    </source>
</evidence>
<evidence type="ECO:0000256" key="1">
    <source>
        <dbReference type="ARBA" id="ARBA00004907"/>
    </source>
</evidence>
<evidence type="ECO:0000256" key="12">
    <source>
        <dbReference type="HAMAP-Rule" id="MF_00211"/>
    </source>
</evidence>
<feature type="binding site" evidence="12">
    <location>
        <position position="239"/>
    </location>
    <ligand>
        <name>Mg(2+)</name>
        <dbReference type="ChEBI" id="CHEBI:18420"/>
        <label>2</label>
    </ligand>
</feature>
<keyword evidence="3 12" id="KW-0028">Amino-acid biosynthesis</keyword>
<dbReference type="EC" id="2.4.2.18" evidence="12"/>
<dbReference type="SUPFAM" id="SSF52418">
    <property type="entry name" value="Nucleoside phosphorylase/phosphoribosyltransferase catalytic domain"/>
    <property type="match status" value="1"/>
</dbReference>
<evidence type="ECO:0000313" key="16">
    <source>
        <dbReference type="Proteomes" id="UP000587586"/>
    </source>
</evidence>
<comment type="caution">
    <text evidence="12">Lacks conserved residue(s) required for the propagation of feature annotation.</text>
</comment>
<dbReference type="InterPro" id="IPR017459">
    <property type="entry name" value="Glycosyl_Trfase_fam3_N_dom"/>
</dbReference>
<evidence type="ECO:0000256" key="2">
    <source>
        <dbReference type="ARBA" id="ARBA00011738"/>
    </source>
</evidence>
<proteinExistence type="inferred from homology"/>
<dbReference type="InterPro" id="IPR036320">
    <property type="entry name" value="Glycosyl_Trfase_fam3_N_dom_sf"/>
</dbReference>
<evidence type="ECO:0000256" key="10">
    <source>
        <dbReference type="ARBA" id="ARBA00052328"/>
    </source>
</evidence>
<dbReference type="Pfam" id="PF02885">
    <property type="entry name" value="Glycos_trans_3N"/>
    <property type="match status" value="1"/>
</dbReference>
<keyword evidence="5 12" id="KW-0808">Transferase</keyword>
<dbReference type="FunFam" id="1.20.970.10:FF:000006">
    <property type="entry name" value="Anthranilate phosphoribosyltransferase"/>
    <property type="match status" value="1"/>
</dbReference>
<feature type="binding site" evidence="12">
    <location>
        <position position="134"/>
    </location>
    <ligand>
        <name>5-phospho-alpha-D-ribose 1-diphosphate</name>
        <dbReference type="ChEBI" id="CHEBI:58017"/>
    </ligand>
</feature>
<feature type="binding site" evidence="12">
    <location>
        <position position="102"/>
    </location>
    <ligand>
        <name>5-phospho-alpha-D-ribose 1-diphosphate</name>
        <dbReference type="ChEBI" id="CHEBI:58017"/>
    </ligand>
</feature>
<feature type="binding site" evidence="12">
    <location>
        <position position="106"/>
    </location>
    <ligand>
        <name>Mg(2+)</name>
        <dbReference type="ChEBI" id="CHEBI:18420"/>
        <label>1</label>
    </ligand>
</feature>
<comment type="similarity">
    <text evidence="11">In the C-terminal section; belongs to the anthranilate phosphoribosyltransferase family.</text>
</comment>
<dbReference type="NCBIfam" id="TIGR01245">
    <property type="entry name" value="trpD"/>
    <property type="match status" value="1"/>
</dbReference>
<dbReference type="AlphaFoldDB" id="A0A6V8N9D2"/>
<evidence type="ECO:0000259" key="13">
    <source>
        <dbReference type="Pfam" id="PF00591"/>
    </source>
</evidence>
<evidence type="ECO:0000256" key="9">
    <source>
        <dbReference type="ARBA" id="ARBA00023141"/>
    </source>
</evidence>
<dbReference type="GO" id="GO:0005829">
    <property type="term" value="C:cytosol"/>
    <property type="evidence" value="ECO:0007669"/>
    <property type="project" value="TreeGrafter"/>
</dbReference>
<comment type="catalytic activity">
    <reaction evidence="10 12">
        <text>N-(5-phospho-beta-D-ribosyl)anthranilate + diphosphate = 5-phospho-alpha-D-ribose 1-diphosphate + anthranilate</text>
        <dbReference type="Rhea" id="RHEA:11768"/>
        <dbReference type="ChEBI" id="CHEBI:16567"/>
        <dbReference type="ChEBI" id="CHEBI:18277"/>
        <dbReference type="ChEBI" id="CHEBI:33019"/>
        <dbReference type="ChEBI" id="CHEBI:58017"/>
        <dbReference type="EC" id="2.4.2.18"/>
    </reaction>
</comment>
<dbReference type="Gene3D" id="3.40.1030.10">
    <property type="entry name" value="Nucleoside phosphorylase/phosphoribosyltransferase catalytic domain"/>
    <property type="match status" value="1"/>
</dbReference>
<dbReference type="GO" id="GO:0000287">
    <property type="term" value="F:magnesium ion binding"/>
    <property type="evidence" value="ECO:0007669"/>
    <property type="project" value="UniProtKB-UniRule"/>
</dbReference>
<evidence type="ECO:0000313" key="15">
    <source>
        <dbReference type="EMBL" id="GFO69196.1"/>
    </source>
</evidence>
<dbReference type="Pfam" id="PF00591">
    <property type="entry name" value="Glycos_transf_3"/>
    <property type="match status" value="1"/>
</dbReference>
<feature type="binding site" evidence="12">
    <location>
        <begin position="122"/>
        <end position="130"/>
    </location>
    <ligand>
        <name>5-phospho-alpha-D-ribose 1-diphosphate</name>
        <dbReference type="ChEBI" id="CHEBI:58017"/>
    </ligand>
</feature>
<evidence type="ECO:0000256" key="3">
    <source>
        <dbReference type="ARBA" id="ARBA00022605"/>
    </source>
</evidence>
<keyword evidence="4 12" id="KW-0328">Glycosyltransferase</keyword>
<comment type="function">
    <text evidence="12">Catalyzes the transfer of the phosphoribosyl group of 5-phosphorylribose-1-pyrophosphate (PRPP) to anthranilate to yield N-(5'-phosphoribosyl)-anthranilate (PRA).</text>
</comment>
<keyword evidence="8 12" id="KW-0460">Magnesium</keyword>
<evidence type="ECO:0000256" key="5">
    <source>
        <dbReference type="ARBA" id="ARBA00022679"/>
    </source>
</evidence>
<keyword evidence="7 12" id="KW-0822">Tryptophan biosynthesis</keyword>
<dbReference type="InterPro" id="IPR000312">
    <property type="entry name" value="Glycosyl_Trfase_fam3"/>
</dbReference>
<feature type="binding site" evidence="12">
    <location>
        <position position="240"/>
    </location>
    <ligand>
        <name>Mg(2+)</name>
        <dbReference type="ChEBI" id="CHEBI:18420"/>
        <label>2</label>
    </ligand>
</feature>
<dbReference type="PANTHER" id="PTHR43285:SF2">
    <property type="entry name" value="ANTHRANILATE PHOSPHORIBOSYLTRANSFERASE"/>
    <property type="match status" value="1"/>
</dbReference>
<feature type="binding site" evidence="12">
    <location>
        <position position="94"/>
    </location>
    <ligand>
        <name>5-phospho-alpha-D-ribose 1-diphosphate</name>
        <dbReference type="ChEBI" id="CHEBI:58017"/>
    </ligand>
</feature>
<name>A0A6V8N9D2_9BACT</name>
<comment type="cofactor">
    <cofactor evidence="12">
        <name>Mg(2+)</name>
        <dbReference type="ChEBI" id="CHEBI:18420"/>
    </cofactor>
    <text evidence="12">Binds 2 magnesium ions per monomer.</text>
</comment>
<dbReference type="GO" id="GO:0000162">
    <property type="term" value="P:L-tryptophan biosynthetic process"/>
    <property type="evidence" value="ECO:0007669"/>
    <property type="project" value="UniProtKB-UniRule"/>
</dbReference>
<dbReference type="UniPathway" id="UPA00035">
    <property type="reaction ID" value="UER00041"/>
</dbReference>
<keyword evidence="9 12" id="KW-0057">Aromatic amino acid biosynthesis</keyword>
<dbReference type="InterPro" id="IPR035902">
    <property type="entry name" value="Nuc_phospho_transferase"/>
</dbReference>
<comment type="similarity">
    <text evidence="12">Belongs to the anthranilate phosphoribosyltransferase family.</text>
</comment>
<evidence type="ECO:0000256" key="6">
    <source>
        <dbReference type="ARBA" id="ARBA00022723"/>
    </source>
</evidence>
<dbReference type="EMBL" id="BLXZ01000005">
    <property type="protein sequence ID" value="GFO69196.1"/>
    <property type="molecule type" value="Genomic_DNA"/>
</dbReference>
<feature type="binding site" evidence="12">
    <location>
        <begin position="104"/>
        <end position="107"/>
    </location>
    <ligand>
        <name>5-phospho-alpha-D-ribose 1-diphosphate</name>
        <dbReference type="ChEBI" id="CHEBI:58017"/>
    </ligand>
</feature>
<sequence>MIRKAIARVVERENLSEPEMIEVMDQIMSGAATPAQIAAFITALRMKGETVDEITGAARVMRERALPIRVGKSVLDIDRDDINIDRETILDTCGTGGSGTNSFNISTTVAFVVSACGVKVAKHGNRAVSSSCGSADVLEALGVNLNITPEAVERSIAEIGIGFLFAPALHGAMKHAIGPRREIGIRTIFNILGPLTNPAGADCQVLGVYREDLVEKLGHVLHKLGCKRGFVVHGSDGMDEITLVGPTRLAEVTTEGVALRVIKPEDFGLASCTPSDLYGGDAKGNATIVKDVLAGVDGPKRRIVLLNAAFALVAAGKAADASQGLKMAVDAIDSGRAAAQLENLVALTNEVE</sequence>
<dbReference type="PANTHER" id="PTHR43285">
    <property type="entry name" value="ANTHRANILATE PHOSPHORIBOSYLTRANSFERASE"/>
    <property type="match status" value="1"/>
</dbReference>
<dbReference type="GO" id="GO:0004048">
    <property type="term" value="F:anthranilate phosphoribosyltransferase activity"/>
    <property type="evidence" value="ECO:0007669"/>
    <property type="project" value="UniProtKB-UniRule"/>
</dbReference>
<evidence type="ECO:0000256" key="8">
    <source>
        <dbReference type="ARBA" id="ARBA00022842"/>
    </source>
</evidence>
<dbReference type="FunFam" id="3.40.1030.10:FF:000002">
    <property type="entry name" value="Anthranilate phosphoribosyltransferase"/>
    <property type="match status" value="1"/>
</dbReference>
<keyword evidence="16" id="KW-1185">Reference proteome</keyword>
<evidence type="ECO:0000256" key="7">
    <source>
        <dbReference type="ARBA" id="ARBA00022822"/>
    </source>
</evidence>
<dbReference type="HAMAP" id="MF_00211">
    <property type="entry name" value="TrpD"/>
    <property type="match status" value="1"/>
</dbReference>
<organism evidence="15 16">
    <name type="scientific">Geomonas limicola</name>
    <dbReference type="NCBI Taxonomy" id="2740186"/>
    <lineage>
        <taxon>Bacteria</taxon>
        <taxon>Pseudomonadati</taxon>
        <taxon>Thermodesulfobacteriota</taxon>
        <taxon>Desulfuromonadia</taxon>
        <taxon>Geobacterales</taxon>
        <taxon>Geobacteraceae</taxon>
        <taxon>Geomonas</taxon>
    </lineage>
</organism>
<evidence type="ECO:0000256" key="4">
    <source>
        <dbReference type="ARBA" id="ARBA00022676"/>
    </source>
</evidence>
<feature type="binding site" evidence="12">
    <location>
        <position position="240"/>
    </location>
    <ligand>
        <name>Mg(2+)</name>
        <dbReference type="ChEBI" id="CHEBI:18420"/>
        <label>1</label>
    </ligand>
</feature>
<accession>A0A6V8N9D2</accession>
<dbReference type="InterPro" id="IPR005940">
    <property type="entry name" value="Anthranilate_Pribosyl_Tfrase"/>
</dbReference>
<feature type="domain" description="Glycosyl transferase family 3 N-terminal" evidence="14">
    <location>
        <begin position="4"/>
        <end position="65"/>
    </location>
</feature>
<dbReference type="Gene3D" id="1.20.970.10">
    <property type="entry name" value="Transferase, Pyrimidine Nucleoside Phosphorylase, Chain C"/>
    <property type="match status" value="1"/>
</dbReference>
<feature type="binding site" evidence="12">
    <location>
        <position position="180"/>
    </location>
    <ligand>
        <name>anthranilate</name>
        <dbReference type="ChEBI" id="CHEBI:16567"/>
        <label>2</label>
    </ligand>
</feature>
<feature type="binding site" evidence="12">
    <location>
        <begin position="97"/>
        <end position="98"/>
    </location>
    <ligand>
        <name>5-phospho-alpha-D-ribose 1-diphosphate</name>
        <dbReference type="ChEBI" id="CHEBI:58017"/>
    </ligand>
</feature>
<feature type="binding site" evidence="12">
    <location>
        <position position="94"/>
    </location>
    <ligand>
        <name>anthranilate</name>
        <dbReference type="ChEBI" id="CHEBI:16567"/>
        <label>1</label>
    </ligand>
</feature>
<evidence type="ECO:0000259" key="14">
    <source>
        <dbReference type="Pfam" id="PF02885"/>
    </source>
</evidence>
<keyword evidence="6 12" id="KW-0479">Metal-binding</keyword>
<reference evidence="16" key="1">
    <citation type="submission" date="2020-06" db="EMBL/GenBank/DDBJ databases">
        <title>Draft genomic sequecing of Geomonas sp. Red745.</title>
        <authorList>
            <person name="Itoh H."/>
            <person name="Xu Z.X."/>
            <person name="Ushijima N."/>
            <person name="Masuda Y."/>
            <person name="Shiratori Y."/>
            <person name="Senoo K."/>
        </authorList>
    </citation>
    <scope>NUCLEOTIDE SEQUENCE [LARGE SCALE GENOMIC DNA]</scope>
    <source>
        <strain evidence="16">Red745</strain>
    </source>
</reference>